<sequence>MVICVTNRLLCKDNFLDRIENIAKMGLCAILLREKDLSEQEYEKLASSCREICLYYGTTLIIHTHIHVARRLGISAIHLPFNQFLDNTMQLTNFKMVGVSVHTVEESVQAQSHGANYLIAGHIFPTDCKRGLVPRGLTFLKNICDKVSIPVFAIGGITADRLTGVLKSGAAGCCVMSQLMTCDNPEYICCLLKEKFNFNSHLRQ</sequence>
<evidence type="ECO:0000256" key="1">
    <source>
        <dbReference type="ARBA" id="ARBA00004948"/>
    </source>
</evidence>
<dbReference type="EMBL" id="JBJHZX010000006">
    <property type="protein sequence ID" value="MFL0195073.1"/>
    <property type="molecule type" value="Genomic_DNA"/>
</dbReference>
<evidence type="ECO:0000256" key="2">
    <source>
        <dbReference type="ARBA" id="ARBA00022977"/>
    </source>
</evidence>
<dbReference type="InterPro" id="IPR013785">
    <property type="entry name" value="Aldolase_TIM"/>
</dbReference>
<dbReference type="SUPFAM" id="SSF51391">
    <property type="entry name" value="Thiamin phosphate synthase"/>
    <property type="match status" value="1"/>
</dbReference>
<accession>A0ABW8SGW9</accession>
<evidence type="ECO:0000259" key="3">
    <source>
        <dbReference type="Pfam" id="PF02581"/>
    </source>
</evidence>
<comment type="caution">
    <text evidence="4">The sequence shown here is derived from an EMBL/GenBank/DDBJ whole genome shotgun (WGS) entry which is preliminary data.</text>
</comment>
<keyword evidence="2" id="KW-0784">Thiamine biosynthesis</keyword>
<dbReference type="CDD" id="cd00564">
    <property type="entry name" value="TMP_TenI"/>
    <property type="match status" value="1"/>
</dbReference>
<proteinExistence type="predicted"/>
<dbReference type="InterPro" id="IPR036206">
    <property type="entry name" value="ThiamineP_synth_sf"/>
</dbReference>
<comment type="pathway">
    <text evidence="1">Cofactor biosynthesis; thiamine diphosphate biosynthesis.</text>
</comment>
<dbReference type="RefSeq" id="WP_406791191.1">
    <property type="nucleotide sequence ID" value="NZ_JBJHZX010000006.1"/>
</dbReference>
<protein>
    <submittedName>
        <fullName evidence="4">Thiamine phosphate synthase</fullName>
    </submittedName>
</protein>
<dbReference type="Pfam" id="PF02581">
    <property type="entry name" value="TMP-TENI"/>
    <property type="match status" value="1"/>
</dbReference>
<organism evidence="4 5">
    <name type="scientific">Candidatus Clostridium eludens</name>
    <dbReference type="NCBI Taxonomy" id="3381663"/>
    <lineage>
        <taxon>Bacteria</taxon>
        <taxon>Bacillati</taxon>
        <taxon>Bacillota</taxon>
        <taxon>Clostridia</taxon>
        <taxon>Eubacteriales</taxon>
        <taxon>Clostridiaceae</taxon>
        <taxon>Clostridium</taxon>
    </lineage>
</organism>
<gene>
    <name evidence="4" type="ORF">ACJDU8_05710</name>
</gene>
<evidence type="ECO:0000313" key="5">
    <source>
        <dbReference type="Proteomes" id="UP001623660"/>
    </source>
</evidence>
<feature type="domain" description="Thiamine phosphate synthase/TenI" evidence="3">
    <location>
        <begin position="3"/>
        <end position="178"/>
    </location>
</feature>
<dbReference type="PANTHER" id="PTHR20857">
    <property type="entry name" value="THIAMINE-PHOSPHATE PYROPHOSPHORYLASE"/>
    <property type="match status" value="1"/>
</dbReference>
<keyword evidence="5" id="KW-1185">Reference proteome</keyword>
<name>A0ABW8SGW9_9CLOT</name>
<dbReference type="InterPro" id="IPR022998">
    <property type="entry name" value="ThiamineP_synth_TenI"/>
</dbReference>
<reference evidence="4 5" key="1">
    <citation type="submission" date="2024-11" db="EMBL/GenBank/DDBJ databases">
        <authorList>
            <person name="Heng Y.C."/>
            <person name="Lim A.C.H."/>
            <person name="Lee J.K.Y."/>
            <person name="Kittelmann S."/>
        </authorList>
    </citation>
    <scope>NUCLEOTIDE SEQUENCE [LARGE SCALE GENOMIC DNA]</scope>
    <source>
        <strain evidence="4 5">WILCCON 0269</strain>
    </source>
</reference>
<dbReference type="Proteomes" id="UP001623660">
    <property type="component" value="Unassembled WGS sequence"/>
</dbReference>
<dbReference type="PANTHER" id="PTHR20857:SF15">
    <property type="entry name" value="THIAMINE-PHOSPHATE SYNTHASE"/>
    <property type="match status" value="1"/>
</dbReference>
<dbReference type="Gene3D" id="3.20.20.70">
    <property type="entry name" value="Aldolase class I"/>
    <property type="match status" value="1"/>
</dbReference>
<evidence type="ECO:0000313" key="4">
    <source>
        <dbReference type="EMBL" id="MFL0195073.1"/>
    </source>
</evidence>